<dbReference type="EMBL" id="LSSL01000802">
    <property type="protein sequence ID" value="OLY83658.1"/>
    <property type="molecule type" value="Genomic_DNA"/>
</dbReference>
<dbReference type="Proteomes" id="UP000187455">
    <property type="component" value="Unassembled WGS sequence"/>
</dbReference>
<feature type="region of interest" description="Disordered" evidence="1">
    <location>
        <begin position="1"/>
        <end position="31"/>
    </location>
</feature>
<organism evidence="2 3">
    <name type="scientific">Smittium mucronatum</name>
    <dbReference type="NCBI Taxonomy" id="133383"/>
    <lineage>
        <taxon>Eukaryota</taxon>
        <taxon>Fungi</taxon>
        <taxon>Fungi incertae sedis</taxon>
        <taxon>Zoopagomycota</taxon>
        <taxon>Kickxellomycotina</taxon>
        <taxon>Harpellomycetes</taxon>
        <taxon>Harpellales</taxon>
        <taxon>Legeriomycetaceae</taxon>
        <taxon>Smittium</taxon>
    </lineage>
</organism>
<evidence type="ECO:0000256" key="1">
    <source>
        <dbReference type="SAM" id="MobiDB-lite"/>
    </source>
</evidence>
<keyword evidence="3" id="KW-1185">Reference proteome</keyword>
<gene>
    <name evidence="2" type="ORF">AYI68_g2194</name>
</gene>
<dbReference type="AlphaFoldDB" id="A0A1R0H3F8"/>
<evidence type="ECO:0000313" key="3">
    <source>
        <dbReference type="Proteomes" id="UP000187455"/>
    </source>
</evidence>
<feature type="compositionally biased region" description="Low complexity" evidence="1">
    <location>
        <begin position="20"/>
        <end position="30"/>
    </location>
</feature>
<proteinExistence type="predicted"/>
<name>A0A1R0H3F8_9FUNG</name>
<comment type="caution">
    <text evidence="2">The sequence shown here is derived from an EMBL/GenBank/DDBJ whole genome shotgun (WGS) entry which is preliminary data.</text>
</comment>
<feature type="non-terminal residue" evidence="2">
    <location>
        <position position="52"/>
    </location>
</feature>
<reference evidence="2 3" key="1">
    <citation type="journal article" date="2016" name="Mol. Biol. Evol.">
        <title>Genome-Wide Survey of Gut Fungi (Harpellales) Reveals the First Horizontally Transferred Ubiquitin Gene from a Mosquito Host.</title>
        <authorList>
            <person name="Wang Y."/>
            <person name="White M.M."/>
            <person name="Kvist S."/>
            <person name="Moncalvo J.M."/>
        </authorList>
    </citation>
    <scope>NUCLEOTIDE SEQUENCE [LARGE SCALE GENOMIC DNA]</scope>
    <source>
        <strain evidence="2 3">ALG-7-W6</strain>
    </source>
</reference>
<protein>
    <submittedName>
        <fullName evidence="2">Uncharacterized protein</fullName>
    </submittedName>
</protein>
<evidence type="ECO:0000313" key="2">
    <source>
        <dbReference type="EMBL" id="OLY83658.1"/>
    </source>
</evidence>
<sequence length="52" mass="5810">MKAASLATEMKTNNHFETKYSGSPSPSPRRYPLESAYELNVPSLYRFGSISP</sequence>
<accession>A0A1R0H3F8</accession>